<sequence>MPHESSTAPNVLVVDDEEDVAEAYALKLSGDYDTELAFGGEAALEKVDATTDAMLLDRRMPDIHGDEVLEKLRDRGYDFPIIMVTAVDPDLNILEMDFDDYLCKPVDKETLRTTLDQHVDRSGTDPKLDEFFNLLSKLSVLESELQPSELENDEEFQRTKRRAVKLSEELRESMDNFEEIVETHRSVERGSRSSL</sequence>
<dbReference type="PANTHER" id="PTHR48111">
    <property type="entry name" value="REGULATOR OF RPOS"/>
    <property type="match status" value="1"/>
</dbReference>
<dbReference type="STRING" id="660518.SAMN05216218_103310"/>
<dbReference type="RefSeq" id="WP_092689230.1">
    <property type="nucleotide sequence ID" value="NZ_FNBK01000003.1"/>
</dbReference>
<dbReference type="GO" id="GO:0032993">
    <property type="term" value="C:protein-DNA complex"/>
    <property type="evidence" value="ECO:0007669"/>
    <property type="project" value="TreeGrafter"/>
</dbReference>
<accession>A0A1G7I8P0</accession>
<dbReference type="Pfam" id="PF08663">
    <property type="entry name" value="HalX"/>
    <property type="match status" value="1"/>
</dbReference>
<gene>
    <name evidence="8" type="ORF">SAMN05216218_103310</name>
</gene>
<evidence type="ECO:0000256" key="2">
    <source>
        <dbReference type="ARBA" id="ARBA00023012"/>
    </source>
</evidence>
<evidence type="ECO:0000256" key="3">
    <source>
        <dbReference type="ARBA" id="ARBA00023015"/>
    </source>
</evidence>
<dbReference type="PANTHER" id="PTHR48111:SF1">
    <property type="entry name" value="TWO-COMPONENT RESPONSE REGULATOR ORR33"/>
    <property type="match status" value="1"/>
</dbReference>
<keyword evidence="9" id="KW-1185">Reference proteome</keyword>
<evidence type="ECO:0000313" key="9">
    <source>
        <dbReference type="Proteomes" id="UP000199076"/>
    </source>
</evidence>
<keyword evidence="3" id="KW-0805">Transcription regulation</keyword>
<dbReference type="OrthoDB" id="86314at2157"/>
<keyword evidence="4" id="KW-0238">DNA-binding</keyword>
<dbReference type="SMART" id="SM00448">
    <property type="entry name" value="REC"/>
    <property type="match status" value="1"/>
</dbReference>
<evidence type="ECO:0000313" key="8">
    <source>
        <dbReference type="EMBL" id="SDF08719.1"/>
    </source>
</evidence>
<protein>
    <submittedName>
        <fullName evidence="8">HalX domain-containing protein</fullName>
    </submittedName>
</protein>
<evidence type="ECO:0000256" key="6">
    <source>
        <dbReference type="PROSITE-ProRule" id="PRU00169"/>
    </source>
</evidence>
<name>A0A1G7I8P0_9EURY</name>
<dbReference type="AlphaFoldDB" id="A0A1G7I8P0"/>
<dbReference type="GO" id="GO:0000976">
    <property type="term" value="F:transcription cis-regulatory region binding"/>
    <property type="evidence" value="ECO:0007669"/>
    <property type="project" value="TreeGrafter"/>
</dbReference>
<dbReference type="GO" id="GO:0000156">
    <property type="term" value="F:phosphorelay response regulator activity"/>
    <property type="evidence" value="ECO:0007669"/>
    <property type="project" value="TreeGrafter"/>
</dbReference>
<reference evidence="9" key="1">
    <citation type="submission" date="2016-10" db="EMBL/GenBank/DDBJ databases">
        <authorList>
            <person name="Varghese N."/>
            <person name="Submissions S."/>
        </authorList>
    </citation>
    <scope>NUCLEOTIDE SEQUENCE [LARGE SCALE GENOMIC DNA]</scope>
    <source>
        <strain evidence="9">IBRC-M 10760</strain>
    </source>
</reference>
<dbReference type="Gene3D" id="3.40.50.2300">
    <property type="match status" value="1"/>
</dbReference>
<dbReference type="PROSITE" id="PS50110">
    <property type="entry name" value="RESPONSE_REGULATORY"/>
    <property type="match status" value="1"/>
</dbReference>
<dbReference type="InterPro" id="IPR001789">
    <property type="entry name" value="Sig_transdc_resp-reg_receiver"/>
</dbReference>
<dbReference type="Proteomes" id="UP000199076">
    <property type="component" value="Unassembled WGS sequence"/>
</dbReference>
<evidence type="ECO:0000256" key="4">
    <source>
        <dbReference type="ARBA" id="ARBA00023125"/>
    </source>
</evidence>
<dbReference type="GO" id="GO:0006355">
    <property type="term" value="P:regulation of DNA-templated transcription"/>
    <property type="evidence" value="ECO:0007669"/>
    <property type="project" value="TreeGrafter"/>
</dbReference>
<evidence type="ECO:0000256" key="5">
    <source>
        <dbReference type="ARBA" id="ARBA00023163"/>
    </source>
</evidence>
<dbReference type="InterPro" id="IPR013971">
    <property type="entry name" value="HalX_domain"/>
</dbReference>
<feature type="modified residue" description="4-aspartylphosphate" evidence="6">
    <location>
        <position position="57"/>
    </location>
</feature>
<dbReference type="InterPro" id="IPR039420">
    <property type="entry name" value="WalR-like"/>
</dbReference>
<evidence type="ECO:0000259" key="7">
    <source>
        <dbReference type="PROSITE" id="PS50110"/>
    </source>
</evidence>
<keyword evidence="2" id="KW-0902">Two-component regulatory system</keyword>
<keyword evidence="1 6" id="KW-0597">Phosphoprotein</keyword>
<keyword evidence="5" id="KW-0804">Transcription</keyword>
<dbReference type="InterPro" id="IPR011006">
    <property type="entry name" value="CheY-like_superfamily"/>
</dbReference>
<evidence type="ECO:0000256" key="1">
    <source>
        <dbReference type="ARBA" id="ARBA00022553"/>
    </source>
</evidence>
<proteinExistence type="predicted"/>
<dbReference type="GO" id="GO:0005829">
    <property type="term" value="C:cytosol"/>
    <property type="evidence" value="ECO:0007669"/>
    <property type="project" value="TreeGrafter"/>
</dbReference>
<dbReference type="Pfam" id="PF00072">
    <property type="entry name" value="Response_reg"/>
    <property type="match status" value="1"/>
</dbReference>
<feature type="domain" description="Response regulatory" evidence="7">
    <location>
        <begin position="10"/>
        <end position="119"/>
    </location>
</feature>
<dbReference type="EMBL" id="FNBK01000003">
    <property type="protein sequence ID" value="SDF08719.1"/>
    <property type="molecule type" value="Genomic_DNA"/>
</dbReference>
<dbReference type="SUPFAM" id="SSF52172">
    <property type="entry name" value="CheY-like"/>
    <property type="match status" value="1"/>
</dbReference>
<organism evidence="8 9">
    <name type="scientific">Halorientalis regularis</name>
    <dbReference type="NCBI Taxonomy" id="660518"/>
    <lineage>
        <taxon>Archaea</taxon>
        <taxon>Methanobacteriati</taxon>
        <taxon>Methanobacteriota</taxon>
        <taxon>Stenosarchaea group</taxon>
        <taxon>Halobacteria</taxon>
        <taxon>Halobacteriales</taxon>
        <taxon>Haloarculaceae</taxon>
        <taxon>Halorientalis</taxon>
    </lineage>
</organism>